<name>A0A2P2BNH0_9FIRM</name>
<dbReference type="UniPathway" id="UPA00248">
    <property type="reaction ID" value="UER00314"/>
</dbReference>
<dbReference type="PROSITE" id="PS01330">
    <property type="entry name" value="PABS_1"/>
    <property type="match status" value="1"/>
</dbReference>
<dbReference type="PROSITE" id="PS51006">
    <property type="entry name" value="PABS_2"/>
    <property type="match status" value="1"/>
</dbReference>
<dbReference type="SUPFAM" id="SSF53335">
    <property type="entry name" value="S-adenosyl-L-methionine-dependent methyltransferases"/>
    <property type="match status" value="1"/>
</dbReference>
<accession>A0A2P2BNH0</accession>
<gene>
    <name evidence="4" type="primary">speE</name>
    <name evidence="9" type="ORF">FRIFI_0375</name>
</gene>
<feature type="binding site" evidence="4">
    <location>
        <position position="163"/>
    </location>
    <ligand>
        <name>S-methyl-5'-thioadenosine</name>
        <dbReference type="ChEBI" id="CHEBI:17509"/>
    </ligand>
</feature>
<dbReference type="Gene3D" id="3.40.50.150">
    <property type="entry name" value="Vaccinia Virus protein VP39"/>
    <property type="match status" value="1"/>
</dbReference>
<dbReference type="KEGG" id="rhom:FRIFI_0375"/>
<proteinExistence type="inferred from homology"/>
<dbReference type="InterPro" id="IPR001045">
    <property type="entry name" value="Spermi_synthase"/>
</dbReference>
<evidence type="ECO:0000313" key="9">
    <source>
        <dbReference type="EMBL" id="CEI71923.1"/>
    </source>
</evidence>
<evidence type="ECO:0000256" key="5">
    <source>
        <dbReference type="PROSITE-ProRule" id="PRU00354"/>
    </source>
</evidence>
<dbReference type="CDD" id="cd02440">
    <property type="entry name" value="AdoMet_MTases"/>
    <property type="match status" value="1"/>
</dbReference>
<dbReference type="GO" id="GO:0004766">
    <property type="term" value="F:spermidine synthase activity"/>
    <property type="evidence" value="ECO:0007669"/>
    <property type="project" value="UniProtKB-UniRule"/>
</dbReference>
<dbReference type="GO" id="GO:0005829">
    <property type="term" value="C:cytosol"/>
    <property type="evidence" value="ECO:0007669"/>
    <property type="project" value="TreeGrafter"/>
</dbReference>
<keyword evidence="2 4" id="KW-0808">Transferase</keyword>
<dbReference type="PANTHER" id="PTHR11558:SF11">
    <property type="entry name" value="SPERMIDINE SYNTHASE"/>
    <property type="match status" value="1"/>
</dbReference>
<dbReference type="Gene3D" id="2.30.140.10">
    <property type="entry name" value="Spermidine synthase, tetramerisation domain"/>
    <property type="match status" value="1"/>
</dbReference>
<dbReference type="InterPro" id="IPR035246">
    <property type="entry name" value="Spermidine_synt_N"/>
</dbReference>
<dbReference type="InterPro" id="IPR029063">
    <property type="entry name" value="SAM-dependent_MTases_sf"/>
</dbReference>
<dbReference type="GO" id="GO:0008295">
    <property type="term" value="P:spermidine biosynthetic process"/>
    <property type="evidence" value="ECO:0007669"/>
    <property type="project" value="UniProtKB-UniRule"/>
</dbReference>
<evidence type="ECO:0000256" key="7">
    <source>
        <dbReference type="RuleBase" id="RU003837"/>
    </source>
</evidence>
<feature type="binding site" evidence="4">
    <location>
        <position position="86"/>
    </location>
    <ligand>
        <name>spermidine</name>
        <dbReference type="ChEBI" id="CHEBI:57834"/>
    </ligand>
</feature>
<keyword evidence="10" id="KW-1185">Reference proteome</keyword>
<evidence type="ECO:0000256" key="1">
    <source>
        <dbReference type="ARBA" id="ARBA00007867"/>
    </source>
</evidence>
<feature type="binding site" evidence="4">
    <location>
        <position position="62"/>
    </location>
    <ligand>
        <name>spermidine</name>
        <dbReference type="ChEBI" id="CHEBI:57834"/>
    </ligand>
</feature>
<protein>
    <recommendedName>
        <fullName evidence="4">Polyamine aminopropyltransferase</fullName>
    </recommendedName>
    <alternativeName>
        <fullName evidence="4">Putrescine aminopropyltransferase</fullName>
        <shortName evidence="4">PAPT</shortName>
    </alternativeName>
    <alternativeName>
        <fullName evidence="4">Spermidine synthase</fullName>
        <shortName evidence="4">SPDS</shortName>
        <shortName evidence="4">SPDSY</shortName>
        <ecNumber evidence="4">2.5.1.16</ecNumber>
    </alternativeName>
</protein>
<dbReference type="NCBIfam" id="NF002010">
    <property type="entry name" value="PRK00811.1"/>
    <property type="match status" value="1"/>
</dbReference>
<feature type="active site" description="Proton acceptor" evidence="4 5">
    <location>
        <position position="156"/>
    </location>
</feature>
<dbReference type="HAMAP" id="MF_00198">
    <property type="entry name" value="Spermidine_synth"/>
    <property type="match status" value="1"/>
</dbReference>
<comment type="pathway">
    <text evidence="4">Amine and polyamine biosynthesis; spermidine biosynthesis; spermidine from putrescine: step 1/1.</text>
</comment>
<keyword evidence="4 7" id="KW-0745">Spermidine biosynthesis</keyword>
<dbReference type="Pfam" id="PF17284">
    <property type="entry name" value="Spermine_synt_N"/>
    <property type="match status" value="1"/>
</dbReference>
<evidence type="ECO:0000256" key="2">
    <source>
        <dbReference type="ARBA" id="ARBA00022679"/>
    </source>
</evidence>
<organism evidence="9 10">
    <name type="scientific">Romboutsia hominis</name>
    <dbReference type="NCBI Taxonomy" id="1507512"/>
    <lineage>
        <taxon>Bacteria</taxon>
        <taxon>Bacillati</taxon>
        <taxon>Bacillota</taxon>
        <taxon>Clostridia</taxon>
        <taxon>Peptostreptococcales</taxon>
        <taxon>Peptostreptococcaceae</taxon>
        <taxon>Romboutsia</taxon>
    </lineage>
</organism>
<dbReference type="InterPro" id="IPR037163">
    <property type="entry name" value="Spermidine_synt_N_sf"/>
</dbReference>
<feature type="binding site" evidence="4">
    <location>
        <begin position="137"/>
        <end position="138"/>
    </location>
    <ligand>
        <name>S-methyl-5'-thioadenosine</name>
        <dbReference type="ChEBI" id="CHEBI:17509"/>
    </ligand>
</feature>
<dbReference type="EC" id="2.5.1.16" evidence="4"/>
<dbReference type="Pfam" id="PF01564">
    <property type="entry name" value="Spermine_synth"/>
    <property type="match status" value="1"/>
</dbReference>
<reference evidence="9 10" key="1">
    <citation type="submission" date="2014-09" db="EMBL/GenBank/DDBJ databases">
        <authorList>
            <person name="Hornung B.V."/>
        </authorList>
    </citation>
    <scope>NUCLEOTIDE SEQUENCE [LARGE SCALE GENOMIC DNA]</scope>
    <source>
        <strain evidence="9 10">FRIFI</strain>
    </source>
</reference>
<evidence type="ECO:0000256" key="4">
    <source>
        <dbReference type="HAMAP-Rule" id="MF_00198"/>
    </source>
</evidence>
<dbReference type="RefSeq" id="WP_166504847.1">
    <property type="nucleotide sequence ID" value="NZ_JAKNTL010000003.1"/>
</dbReference>
<dbReference type="InterPro" id="IPR030373">
    <property type="entry name" value="PABS_CS"/>
</dbReference>
<sequence length="284" mass="33082">MELWYTEEWTDNVRFSIKVDKHLFSDKSDFQQVDVFESKEFGKFLTLDGLMMVNYKDEFIYHDMIVHTPMATNMNIKNVLVIGGGDGGTVRELTRYPQIEKIDMVEIDKMVVDVSRKYIDICACKLNDERVNLYYEDGVAFVKNSKDASYDLIIVDSTDPIGPGEGLFSVDFYNDCYRILTTEGILVNQNESPYFDFNAKEMKRANEKINKIFPIAKVYQAHIPTYPSGHWLFGFASKKFDPVKDQNKDSWEKLNLKTKYYNSDIHKGAFMLPQYVKDMLDENK</sequence>
<keyword evidence="3 4" id="KW-0620">Polyamine biosynthesis</keyword>
<dbReference type="EMBL" id="LN650648">
    <property type="protein sequence ID" value="CEI71923.1"/>
    <property type="molecule type" value="Genomic_DNA"/>
</dbReference>
<dbReference type="InterPro" id="IPR030374">
    <property type="entry name" value="PABS"/>
</dbReference>
<comment type="function">
    <text evidence="4">Catalyzes the irreversible transfer of a propylamine group from the amino donor S-adenosylmethioninamine (decarboxy-AdoMet) to putrescine (1,4-diaminobutane) to yield spermidine.</text>
</comment>
<dbReference type="PANTHER" id="PTHR11558">
    <property type="entry name" value="SPERMIDINE/SPERMINE SYNTHASE"/>
    <property type="match status" value="1"/>
</dbReference>
<feature type="binding site" evidence="4">
    <location>
        <position position="31"/>
    </location>
    <ligand>
        <name>S-methyl-5'-thioadenosine</name>
        <dbReference type="ChEBI" id="CHEBI:17509"/>
    </ligand>
</feature>
<comment type="similarity">
    <text evidence="1 4 6">Belongs to the spermidine/spermine synthase family.</text>
</comment>
<feature type="domain" description="PABS" evidence="8">
    <location>
        <begin position="2"/>
        <end position="238"/>
    </location>
</feature>
<evidence type="ECO:0000313" key="10">
    <source>
        <dbReference type="Proteomes" id="UP000245695"/>
    </source>
</evidence>
<dbReference type="AlphaFoldDB" id="A0A2P2BNH0"/>
<comment type="subunit">
    <text evidence="4">Homodimer or homotetramer.</text>
</comment>
<comment type="catalytic activity">
    <reaction evidence="4 7">
        <text>S-adenosyl 3-(methylsulfanyl)propylamine + putrescine = S-methyl-5'-thioadenosine + spermidine + H(+)</text>
        <dbReference type="Rhea" id="RHEA:12721"/>
        <dbReference type="ChEBI" id="CHEBI:15378"/>
        <dbReference type="ChEBI" id="CHEBI:17509"/>
        <dbReference type="ChEBI" id="CHEBI:57443"/>
        <dbReference type="ChEBI" id="CHEBI:57834"/>
        <dbReference type="ChEBI" id="CHEBI:326268"/>
        <dbReference type="EC" id="2.5.1.16"/>
    </reaction>
</comment>
<dbReference type="NCBIfam" id="TIGR00417">
    <property type="entry name" value="speE"/>
    <property type="match status" value="1"/>
</dbReference>
<dbReference type="Proteomes" id="UP000245695">
    <property type="component" value="Chromosome 1"/>
</dbReference>
<evidence type="ECO:0000256" key="3">
    <source>
        <dbReference type="ARBA" id="ARBA00023115"/>
    </source>
</evidence>
<evidence type="ECO:0000256" key="6">
    <source>
        <dbReference type="RuleBase" id="RU003836"/>
    </source>
</evidence>
<evidence type="ECO:0000259" key="8">
    <source>
        <dbReference type="PROSITE" id="PS51006"/>
    </source>
</evidence>
<feature type="binding site" evidence="4">
    <location>
        <begin position="156"/>
        <end position="159"/>
    </location>
    <ligand>
        <name>spermidine</name>
        <dbReference type="ChEBI" id="CHEBI:57834"/>
    </ligand>
</feature>
<feature type="binding site" evidence="4">
    <location>
        <position position="106"/>
    </location>
    <ligand>
        <name>S-methyl-5'-thioadenosine</name>
        <dbReference type="ChEBI" id="CHEBI:17509"/>
    </ligand>
</feature>